<dbReference type="PANTHER" id="PTHR11638:SF18">
    <property type="entry name" value="HEAT SHOCK PROTEIN 104"/>
    <property type="match status" value="1"/>
</dbReference>
<dbReference type="RefSeq" id="WP_156242183.1">
    <property type="nucleotide sequence ID" value="NZ_BAAAZL010000004.1"/>
</dbReference>
<accession>A0A6I6DRW8</accession>
<dbReference type="AlphaFoldDB" id="A0A6I6DRW8"/>
<evidence type="ECO:0000256" key="2">
    <source>
        <dbReference type="ARBA" id="ARBA00022840"/>
    </source>
</evidence>
<dbReference type="InterPro" id="IPR001270">
    <property type="entry name" value="ClpA/B"/>
</dbReference>
<dbReference type="GO" id="GO:0034605">
    <property type="term" value="P:cellular response to heat"/>
    <property type="evidence" value="ECO:0007669"/>
    <property type="project" value="TreeGrafter"/>
</dbReference>
<dbReference type="Gene3D" id="3.40.50.300">
    <property type="entry name" value="P-loop containing nucleotide triphosphate hydrolases"/>
    <property type="match status" value="2"/>
</dbReference>
<evidence type="ECO:0000256" key="1">
    <source>
        <dbReference type="ARBA" id="ARBA00022741"/>
    </source>
</evidence>
<feature type="domain" description="AAA+ ATPase" evidence="5">
    <location>
        <begin position="63"/>
        <end position="187"/>
    </location>
</feature>
<dbReference type="InterPro" id="IPR019489">
    <property type="entry name" value="Clp_ATPase_C"/>
</dbReference>
<dbReference type="PRINTS" id="PR00300">
    <property type="entry name" value="CLPPROTEASEA"/>
</dbReference>
<reference evidence="7 8" key="1">
    <citation type="submission" date="2018-09" db="EMBL/GenBank/DDBJ databases">
        <title>Whole genome sequencing of Microbacterium oryzae strain MB-10T.</title>
        <authorList>
            <person name="Das S.K."/>
        </authorList>
    </citation>
    <scope>NUCLEOTIDE SEQUENCE [LARGE SCALE GENOMIC DNA]</scope>
    <source>
        <strain evidence="7 8">MB-10</strain>
    </source>
</reference>
<dbReference type="Proteomes" id="UP000422989">
    <property type="component" value="Chromosome"/>
</dbReference>
<dbReference type="EMBL" id="CP032550">
    <property type="protein sequence ID" value="QGU27685.1"/>
    <property type="molecule type" value="Genomic_DNA"/>
</dbReference>
<dbReference type="SMART" id="SM00382">
    <property type="entry name" value="AAA"/>
    <property type="match status" value="2"/>
</dbReference>
<dbReference type="CDD" id="cd19499">
    <property type="entry name" value="RecA-like_ClpB_Hsp104-like"/>
    <property type="match status" value="1"/>
</dbReference>
<feature type="region of interest" description="Disordered" evidence="4">
    <location>
        <begin position="1"/>
        <end position="25"/>
    </location>
</feature>
<sequence>MNDNLANSPTYNDPDPFESADQRFPPAENFAGLENLLPREPTGQKLWRPSQAREVAAHLLRPNPPIVSITGKPGSGRTTLISDTEQVIRRADERPTFIRFRPDSDSVAELQTDLRHLASTDGWRAKEVIVIDDLDEVARLGTRGPDVELLDLISLAHHRDHVPFLVTIDQAQLDRLADVHEELAATLHHIHLLELPAADLRAIIDSAAADLARRARVNLALGVTEAALAPSAPKDARAQPGLALSRIDAAIGRARISGSATVEAKHLRHADDADVPLVDLPAPATVAELTERLTESVRGQDAAITTFATRLAPAFAGLKLRPERPHGIFLFAGPSGVGKTELAKRTAEVAYGSADALIRLDMSEYGNGQDGRVKLTGAHRSWKNSSTDGLLTTRVIEKPRSVVLFDEFEKSSPEVWPLFLQIFDEGRLKDGWDQTASFAETVIILTSNLGVREATTRSAGFGATDEFNADRQLGAITKALPPELMNRLTAVIPFAPLAADTIGELAELELTRAARRFAENGWRIQWAPDVVDWIAGRGYDPAYGARHLQRAVERDLFPLLAASPGRVVRLRVRDGNLQATA</sequence>
<evidence type="ECO:0000313" key="7">
    <source>
        <dbReference type="EMBL" id="QGU27685.1"/>
    </source>
</evidence>
<protein>
    <recommendedName>
        <fullName evidence="9">ATP-dependent Clp protease ATP-binding subunit</fullName>
    </recommendedName>
</protein>
<dbReference type="GO" id="GO:0005524">
    <property type="term" value="F:ATP binding"/>
    <property type="evidence" value="ECO:0007669"/>
    <property type="project" value="UniProtKB-KW"/>
</dbReference>
<feature type="domain" description="Clp ATPase C-terminal" evidence="6">
    <location>
        <begin position="497"/>
        <end position="579"/>
    </location>
</feature>
<evidence type="ECO:0008006" key="9">
    <source>
        <dbReference type="Google" id="ProtNLM"/>
    </source>
</evidence>
<evidence type="ECO:0000259" key="5">
    <source>
        <dbReference type="SMART" id="SM00382"/>
    </source>
</evidence>
<feature type="domain" description="AAA+ ATPase" evidence="5">
    <location>
        <begin position="325"/>
        <end position="470"/>
    </location>
</feature>
<keyword evidence="2" id="KW-0067">ATP-binding</keyword>
<dbReference type="InterPro" id="IPR003959">
    <property type="entry name" value="ATPase_AAA_core"/>
</dbReference>
<proteinExistence type="predicted"/>
<name>A0A6I6DRW8_9MICO</name>
<dbReference type="SUPFAM" id="SSF52540">
    <property type="entry name" value="P-loop containing nucleoside triphosphate hydrolases"/>
    <property type="match status" value="2"/>
</dbReference>
<dbReference type="KEGG" id="moj:D7D94_08380"/>
<dbReference type="Pfam" id="PF07724">
    <property type="entry name" value="AAA_2"/>
    <property type="match status" value="1"/>
</dbReference>
<feature type="compositionally biased region" description="Polar residues" evidence="4">
    <location>
        <begin position="1"/>
        <end position="11"/>
    </location>
</feature>
<dbReference type="PANTHER" id="PTHR11638">
    <property type="entry name" value="ATP-DEPENDENT CLP PROTEASE"/>
    <property type="match status" value="1"/>
</dbReference>
<evidence type="ECO:0000259" key="6">
    <source>
        <dbReference type="SMART" id="SM01086"/>
    </source>
</evidence>
<dbReference type="InterPro" id="IPR050130">
    <property type="entry name" value="ClpA_ClpB"/>
</dbReference>
<dbReference type="SMART" id="SM01086">
    <property type="entry name" value="ClpB_D2-small"/>
    <property type="match status" value="1"/>
</dbReference>
<dbReference type="Pfam" id="PF10431">
    <property type="entry name" value="ClpB_D2-small"/>
    <property type="match status" value="1"/>
</dbReference>
<dbReference type="Gene3D" id="1.10.8.60">
    <property type="match status" value="1"/>
</dbReference>
<keyword evidence="3" id="KW-0143">Chaperone</keyword>
<keyword evidence="8" id="KW-1185">Reference proteome</keyword>
<dbReference type="InterPro" id="IPR003593">
    <property type="entry name" value="AAA+_ATPase"/>
</dbReference>
<evidence type="ECO:0000256" key="4">
    <source>
        <dbReference type="SAM" id="MobiDB-lite"/>
    </source>
</evidence>
<dbReference type="OrthoDB" id="9803641at2"/>
<dbReference type="GO" id="GO:0016887">
    <property type="term" value="F:ATP hydrolysis activity"/>
    <property type="evidence" value="ECO:0007669"/>
    <property type="project" value="InterPro"/>
</dbReference>
<dbReference type="GO" id="GO:0005737">
    <property type="term" value="C:cytoplasm"/>
    <property type="evidence" value="ECO:0007669"/>
    <property type="project" value="TreeGrafter"/>
</dbReference>
<dbReference type="InterPro" id="IPR027417">
    <property type="entry name" value="P-loop_NTPase"/>
</dbReference>
<evidence type="ECO:0000256" key="3">
    <source>
        <dbReference type="ARBA" id="ARBA00023186"/>
    </source>
</evidence>
<gene>
    <name evidence="7" type="ORF">D7D94_08380</name>
</gene>
<organism evidence="7 8">
    <name type="scientific">Microbacterium oryzae</name>
    <dbReference type="NCBI Taxonomy" id="743009"/>
    <lineage>
        <taxon>Bacteria</taxon>
        <taxon>Bacillati</taxon>
        <taxon>Actinomycetota</taxon>
        <taxon>Actinomycetes</taxon>
        <taxon>Micrococcales</taxon>
        <taxon>Microbacteriaceae</taxon>
        <taxon>Microbacterium</taxon>
    </lineage>
</organism>
<evidence type="ECO:0000313" key="8">
    <source>
        <dbReference type="Proteomes" id="UP000422989"/>
    </source>
</evidence>
<keyword evidence="1" id="KW-0547">Nucleotide-binding</keyword>